<dbReference type="InterPro" id="IPR049467">
    <property type="entry name" value="UBAP-1-like_UBA2"/>
</dbReference>
<dbReference type="PROSITE" id="PS51497">
    <property type="entry name" value="UMA"/>
    <property type="match status" value="1"/>
</dbReference>
<protein>
    <recommendedName>
        <fullName evidence="6">Ubiquitin associated protein 1</fullName>
    </recommendedName>
</protein>
<dbReference type="PROSITE" id="PS50030">
    <property type="entry name" value="UBA"/>
    <property type="match status" value="2"/>
</dbReference>
<dbReference type="GO" id="GO:0000813">
    <property type="term" value="C:ESCRT I complex"/>
    <property type="evidence" value="ECO:0007669"/>
    <property type="project" value="InterPro"/>
</dbReference>
<keyword evidence="5" id="KW-1185">Reference proteome</keyword>
<gene>
    <name evidence="4" type="ORF">AGOR_G00050150</name>
</gene>
<dbReference type="CDD" id="cd14316">
    <property type="entry name" value="UBA2_UBAP1_like"/>
    <property type="match status" value="1"/>
</dbReference>
<feature type="domain" description="UBA" evidence="2">
    <location>
        <begin position="397"/>
        <end position="444"/>
    </location>
</feature>
<dbReference type="Pfam" id="PF21267">
    <property type="entry name" value="UBAP-1_UBA2"/>
    <property type="match status" value="1"/>
</dbReference>
<dbReference type="InterPro" id="IPR023340">
    <property type="entry name" value="UMA"/>
</dbReference>
<name>A0A8T3DSQ5_9TELE</name>
<dbReference type="PANTHER" id="PTHR15960:SF2">
    <property type="entry name" value="UBIQUITIN-ASSOCIATED PROTEIN 1"/>
    <property type="match status" value="1"/>
</dbReference>
<dbReference type="InterPro" id="IPR042575">
    <property type="entry name" value="UBAP1_C"/>
</dbReference>
<evidence type="ECO:0000259" key="3">
    <source>
        <dbReference type="PROSITE" id="PS51497"/>
    </source>
</evidence>
<proteinExistence type="predicted"/>
<sequence length="448" mass="49269">MAGRNSGSDFQNSGPCSYLDQVPFKIGDKFRSPAKVGLPVGFCLPDCTSVLGQFEYDFSLEHRVVRWGAELEAAKAAAQEKIQLEAEPQSKLRGGGGAPSQEKEVELGIRPQADSKALPLPPPMLNPLLVGLSHNAILTPLPAPSMGRPSPRPPPQQGLDLAEFEREEDPFDKLELKTIDDKEELRSILTLPPPQPPLNRGQQREPNGQVALPEPEEPRPCNIRSLTFPKLNDTAPGPTPKFNLTNGAPSFMRQVIPQRDVIVPAHQTMPRSDVITVMGPAVSQNDVIIPQTCDRILKQPPPRPLTGPTPQSPARSVVVPFGGGEGQRRALLSLTPAERQCVETIVAMGYPYEGVLRAMQKQGKNMEQVLDYLFVHGRLCERGFDASAVEECLEMYQCSEEKALEFLQLVSRFGEMGFEKDIIKEVLRVHNNDQDKALEDLMARAATS</sequence>
<evidence type="ECO:0000259" key="2">
    <source>
        <dbReference type="PROSITE" id="PS50030"/>
    </source>
</evidence>
<dbReference type="Proteomes" id="UP000829720">
    <property type="component" value="Unassembled WGS sequence"/>
</dbReference>
<dbReference type="SUPFAM" id="SSF46934">
    <property type="entry name" value="UBA-like"/>
    <property type="match status" value="2"/>
</dbReference>
<dbReference type="EMBL" id="JAERUA010000004">
    <property type="protein sequence ID" value="KAI1900459.1"/>
    <property type="molecule type" value="Genomic_DNA"/>
</dbReference>
<feature type="region of interest" description="Disordered" evidence="1">
    <location>
        <begin position="189"/>
        <end position="222"/>
    </location>
</feature>
<evidence type="ECO:0000313" key="4">
    <source>
        <dbReference type="EMBL" id="KAI1900459.1"/>
    </source>
</evidence>
<evidence type="ECO:0000313" key="5">
    <source>
        <dbReference type="Proteomes" id="UP000829720"/>
    </source>
</evidence>
<feature type="domain" description="UMA" evidence="3">
    <location>
        <begin position="19"/>
        <end position="65"/>
    </location>
</feature>
<dbReference type="InterPro" id="IPR015940">
    <property type="entry name" value="UBA"/>
</dbReference>
<dbReference type="Pfam" id="PF22567">
    <property type="entry name" value="UBA_9"/>
    <property type="match status" value="1"/>
</dbReference>
<feature type="domain" description="UBA" evidence="2">
    <location>
        <begin position="336"/>
        <end position="376"/>
    </location>
</feature>
<comment type="caution">
    <text evidence="4">The sequence shown here is derived from an EMBL/GenBank/DDBJ whole genome shotgun (WGS) entry which is preliminary data.</text>
</comment>
<dbReference type="OrthoDB" id="2018023at2759"/>
<dbReference type="InterPro" id="IPR009060">
    <property type="entry name" value="UBA-like_sf"/>
</dbReference>
<organism evidence="4 5">
    <name type="scientific">Albula goreensis</name>
    <dbReference type="NCBI Taxonomy" id="1534307"/>
    <lineage>
        <taxon>Eukaryota</taxon>
        <taxon>Metazoa</taxon>
        <taxon>Chordata</taxon>
        <taxon>Craniata</taxon>
        <taxon>Vertebrata</taxon>
        <taxon>Euteleostomi</taxon>
        <taxon>Actinopterygii</taxon>
        <taxon>Neopterygii</taxon>
        <taxon>Teleostei</taxon>
        <taxon>Albuliformes</taxon>
        <taxon>Albulidae</taxon>
        <taxon>Albula</taxon>
    </lineage>
</organism>
<dbReference type="GO" id="GO:0043162">
    <property type="term" value="P:ubiquitin-dependent protein catabolic process via the multivesicular body sorting pathway"/>
    <property type="evidence" value="ECO:0007669"/>
    <property type="project" value="InterPro"/>
</dbReference>
<dbReference type="PANTHER" id="PTHR15960">
    <property type="entry name" value="LD44032P"/>
    <property type="match status" value="1"/>
</dbReference>
<dbReference type="GO" id="GO:0043130">
    <property type="term" value="F:ubiquitin binding"/>
    <property type="evidence" value="ECO:0007669"/>
    <property type="project" value="InterPro"/>
</dbReference>
<reference evidence="4" key="1">
    <citation type="submission" date="2021-01" db="EMBL/GenBank/DDBJ databases">
        <authorList>
            <person name="Zahm M."/>
            <person name="Roques C."/>
            <person name="Cabau C."/>
            <person name="Klopp C."/>
            <person name="Donnadieu C."/>
            <person name="Jouanno E."/>
            <person name="Lampietro C."/>
            <person name="Louis A."/>
            <person name="Herpin A."/>
            <person name="Echchiki A."/>
            <person name="Berthelot C."/>
            <person name="Parey E."/>
            <person name="Roest-Crollius H."/>
            <person name="Braasch I."/>
            <person name="Postlethwait J."/>
            <person name="Bobe J."/>
            <person name="Montfort J."/>
            <person name="Bouchez O."/>
            <person name="Begum T."/>
            <person name="Mejri S."/>
            <person name="Adams A."/>
            <person name="Chen W.-J."/>
            <person name="Guiguen Y."/>
        </authorList>
    </citation>
    <scope>NUCLEOTIDE SEQUENCE</scope>
    <source>
        <tissue evidence="4">Blood</tissue>
    </source>
</reference>
<evidence type="ECO:0000256" key="1">
    <source>
        <dbReference type="SAM" id="MobiDB-lite"/>
    </source>
</evidence>
<evidence type="ECO:0008006" key="6">
    <source>
        <dbReference type="Google" id="ProtNLM"/>
    </source>
</evidence>
<dbReference type="CDD" id="cd14315">
    <property type="entry name" value="UBA1_UBAP1"/>
    <property type="match status" value="1"/>
</dbReference>
<dbReference type="InterPro" id="IPR038870">
    <property type="entry name" value="UBAP1"/>
</dbReference>
<dbReference type="Gene3D" id="1.20.120.1920">
    <property type="entry name" value="UBAP1 SOUBA domain"/>
    <property type="match status" value="1"/>
</dbReference>
<feature type="region of interest" description="Disordered" evidence="1">
    <location>
        <begin position="85"/>
        <end position="105"/>
    </location>
</feature>
<accession>A0A8T3DSQ5</accession>
<dbReference type="SMART" id="SM00165">
    <property type="entry name" value="UBA"/>
    <property type="match status" value="2"/>
</dbReference>
<dbReference type="AlphaFoldDB" id="A0A8T3DSQ5"/>